<feature type="domain" description="Aldehyde dehydrogenase" evidence="5">
    <location>
        <begin position="23"/>
        <end position="475"/>
    </location>
</feature>
<keyword evidence="2 4" id="KW-0560">Oxidoreductase</keyword>
<evidence type="ECO:0000256" key="4">
    <source>
        <dbReference type="RuleBase" id="RU003345"/>
    </source>
</evidence>
<keyword evidence="7" id="KW-1185">Reference proteome</keyword>
<evidence type="ECO:0000256" key="3">
    <source>
        <dbReference type="PROSITE-ProRule" id="PRU10007"/>
    </source>
</evidence>
<dbReference type="Gene3D" id="3.40.605.10">
    <property type="entry name" value="Aldehyde Dehydrogenase, Chain A, domain 1"/>
    <property type="match status" value="1"/>
</dbReference>
<dbReference type="Proteomes" id="UP001272097">
    <property type="component" value="Unassembled WGS sequence"/>
</dbReference>
<dbReference type="Gene3D" id="3.40.309.10">
    <property type="entry name" value="Aldehyde Dehydrogenase, Chain A, domain 2"/>
    <property type="match status" value="1"/>
</dbReference>
<dbReference type="CDD" id="cd07103">
    <property type="entry name" value="ALDH_F5_SSADH_GabD"/>
    <property type="match status" value="1"/>
</dbReference>
<gene>
    <name evidence="6" type="ORF">RFM51_05390</name>
</gene>
<reference evidence="6 7" key="1">
    <citation type="submission" date="2023-08" db="EMBL/GenBank/DDBJ databases">
        <title>Implementing the SeqCode for naming new Mesorhizobium species isolated from Vachellia karroo root nodules.</title>
        <authorList>
            <person name="Van Lill M."/>
        </authorList>
    </citation>
    <scope>NUCLEOTIDE SEQUENCE [LARGE SCALE GENOMIC DNA]</scope>
    <source>
        <strain evidence="6 7">VK3E</strain>
    </source>
</reference>
<evidence type="ECO:0000256" key="2">
    <source>
        <dbReference type="ARBA" id="ARBA00023002"/>
    </source>
</evidence>
<evidence type="ECO:0000256" key="1">
    <source>
        <dbReference type="ARBA" id="ARBA00009986"/>
    </source>
</evidence>
<evidence type="ECO:0000313" key="7">
    <source>
        <dbReference type="Proteomes" id="UP001272097"/>
    </source>
</evidence>
<dbReference type="InterPro" id="IPR010102">
    <property type="entry name" value="Succ_semiAld_DH"/>
</dbReference>
<dbReference type="InterPro" id="IPR050740">
    <property type="entry name" value="Aldehyde_DH_Superfamily"/>
</dbReference>
<dbReference type="GO" id="GO:0016491">
    <property type="term" value="F:oxidoreductase activity"/>
    <property type="evidence" value="ECO:0007669"/>
    <property type="project" value="UniProtKB-KW"/>
</dbReference>
<organism evidence="6 7">
    <name type="scientific">Mesorhizobium australafricanum</name>
    <dbReference type="NCBI Taxonomy" id="3072311"/>
    <lineage>
        <taxon>Bacteria</taxon>
        <taxon>Pseudomonadati</taxon>
        <taxon>Pseudomonadota</taxon>
        <taxon>Alphaproteobacteria</taxon>
        <taxon>Hyphomicrobiales</taxon>
        <taxon>Phyllobacteriaceae</taxon>
        <taxon>Mesorhizobium</taxon>
    </lineage>
</organism>
<name>A0ABU4WSI5_9HYPH</name>
<feature type="active site" evidence="3">
    <location>
        <position position="253"/>
    </location>
</feature>
<dbReference type="InterPro" id="IPR016162">
    <property type="entry name" value="Ald_DH_N"/>
</dbReference>
<dbReference type="InterPro" id="IPR016163">
    <property type="entry name" value="Ald_DH_C"/>
</dbReference>
<evidence type="ECO:0000313" key="6">
    <source>
        <dbReference type="EMBL" id="MDX8439018.1"/>
    </source>
</evidence>
<comment type="caution">
    <text evidence="6">The sequence shown here is derived from an EMBL/GenBank/DDBJ whole genome shotgun (WGS) entry which is preliminary data.</text>
</comment>
<sequence>MKRPDLFGAIDRVPALGAPAGTNEFQVFNPSTGELLADLPDMGVKETRAAIEKAYSAQGQWAALTARERSDTLWRWHELIVNQTDDLAAILTAEMGKPLSESRSEVLHAAAYLQWYAEEANRIYGETISAPSTDRRMFVIKQPIGVVGTITPWNFPASMVARKISPALAAGCTIVLKPAEQTPLVAGAMFALAAQAGFPEGVVNLIYASEGDAVGRELCCNPKVRKISFTGSTEVGRLLMRQCSDQIKKVSLELGGNAPFIAFDDADVDAAVDGAIQAKFRNAGQTCVSANRLYVQSAVHDAFVDKFVERVRQLSVGDGFGEGVSIGPLIDKHALAKIEAHVADAVAKGSVIQCGGERIGSHGTFFEPTVLTGISSDMEVAREETFGPLAPIIRFEDPDQVVRAANDTIYGLAAYFFASNLQRVWRVAEALEYGMIGINTGRMSSEAAPFGGVKQSGIGREGSRHGLEDYLEMKYLCMGGI</sequence>
<accession>A0ABU4WSI5</accession>
<dbReference type="InterPro" id="IPR016161">
    <property type="entry name" value="Ald_DH/histidinol_DH"/>
</dbReference>
<dbReference type="InterPro" id="IPR029510">
    <property type="entry name" value="Ald_DH_CS_GLU"/>
</dbReference>
<comment type="similarity">
    <text evidence="1 4">Belongs to the aldehyde dehydrogenase family.</text>
</comment>
<evidence type="ECO:0000259" key="5">
    <source>
        <dbReference type="Pfam" id="PF00171"/>
    </source>
</evidence>
<dbReference type="Pfam" id="PF00171">
    <property type="entry name" value="Aldedh"/>
    <property type="match status" value="1"/>
</dbReference>
<dbReference type="NCBIfam" id="TIGR01780">
    <property type="entry name" value="SSADH"/>
    <property type="match status" value="1"/>
</dbReference>
<proteinExistence type="inferred from homology"/>
<dbReference type="PROSITE" id="PS00687">
    <property type="entry name" value="ALDEHYDE_DEHYDR_GLU"/>
    <property type="match status" value="1"/>
</dbReference>
<dbReference type="EC" id="1.2.1.-" evidence="6"/>
<dbReference type="PANTHER" id="PTHR43353">
    <property type="entry name" value="SUCCINATE-SEMIALDEHYDE DEHYDROGENASE, MITOCHONDRIAL"/>
    <property type="match status" value="1"/>
</dbReference>
<dbReference type="SUPFAM" id="SSF53720">
    <property type="entry name" value="ALDH-like"/>
    <property type="match status" value="1"/>
</dbReference>
<dbReference type="EMBL" id="JAVIIS010000005">
    <property type="protein sequence ID" value="MDX8439018.1"/>
    <property type="molecule type" value="Genomic_DNA"/>
</dbReference>
<dbReference type="InterPro" id="IPR015590">
    <property type="entry name" value="Aldehyde_DH_dom"/>
</dbReference>
<protein>
    <submittedName>
        <fullName evidence="6">NAD-dependent succinate-semialdehyde dehydrogenase</fullName>
        <ecNumber evidence="6">1.2.1.-</ecNumber>
    </submittedName>
</protein>
<dbReference type="PANTHER" id="PTHR43353:SF5">
    <property type="entry name" value="SUCCINATE-SEMIALDEHYDE DEHYDROGENASE, MITOCHONDRIAL"/>
    <property type="match status" value="1"/>
</dbReference>